<evidence type="ECO:0000313" key="1">
    <source>
        <dbReference type="EMBL" id="TVS83519.1"/>
    </source>
</evidence>
<organism evidence="1">
    <name type="scientific">Wolbachia pipientis</name>
    <dbReference type="NCBI Taxonomy" id="955"/>
    <lineage>
        <taxon>Bacteria</taxon>
        <taxon>Pseudomonadati</taxon>
        <taxon>Pseudomonadota</taxon>
        <taxon>Alphaproteobacteria</taxon>
        <taxon>Rickettsiales</taxon>
        <taxon>Anaplasmataceae</taxon>
        <taxon>Wolbachieae</taxon>
        <taxon>Wolbachia</taxon>
    </lineage>
</organism>
<gene>
    <name evidence="1" type="ORF">COM43_005325</name>
</gene>
<protein>
    <submittedName>
        <fullName evidence="1">Uncharacterized protein</fullName>
    </submittedName>
</protein>
<dbReference type="Proteomes" id="UP000217566">
    <property type="component" value="Unassembled WGS sequence"/>
</dbReference>
<dbReference type="EMBL" id="NWVK02000306">
    <property type="protein sequence ID" value="TVS83519.1"/>
    <property type="molecule type" value="Genomic_DNA"/>
</dbReference>
<comment type="caution">
    <text evidence="1">The sequence shown here is derived from an EMBL/GenBank/DDBJ whole genome shotgun (WGS) entry which is preliminary data.</text>
</comment>
<accession>A0A6H2NSJ4</accession>
<proteinExistence type="predicted"/>
<name>A0A6H2NSJ4_WOLPI</name>
<dbReference type="OrthoDB" id="7164090at2"/>
<reference evidence="1" key="1">
    <citation type="submission" date="2019-07" db="EMBL/GenBank/DDBJ databases">
        <title>Genome assemblies of Wolbachia strains wAlbA and wAlbB in wild caught Aedes albopictus specimens.</title>
        <authorList>
            <person name="Kulkarni A."/>
            <person name="Yu W."/>
            <person name="Xue R.-D."/>
            <person name="Ma Y."/>
            <person name="Xu J."/>
        </authorList>
    </citation>
    <scope>NUCLEOTIDE SEQUENCE</scope>
    <source>
        <strain evidence="1">FL2016</strain>
    </source>
</reference>
<sequence>MSDLFYIETTCCMDGQCDVYTGEVSFNDVMLGKFSLNSCSGKEAMINLDVITYDINIAIDGQNGKTIKRDLKGLEFVTKDDGSWYINKDFGNDRFEVIVKQS</sequence>
<dbReference type="AlphaFoldDB" id="A0A6H2NSJ4"/>